<evidence type="ECO:0000313" key="13">
    <source>
        <dbReference type="EMBL" id="GMI27516.1"/>
    </source>
</evidence>
<evidence type="ECO:0000313" key="14">
    <source>
        <dbReference type="Proteomes" id="UP001165065"/>
    </source>
</evidence>
<evidence type="ECO:0000256" key="6">
    <source>
        <dbReference type="ARBA" id="ARBA00023157"/>
    </source>
</evidence>
<evidence type="ECO:0000256" key="8">
    <source>
        <dbReference type="ARBA" id="ARBA00023289"/>
    </source>
</evidence>
<dbReference type="OrthoDB" id="5632at2759"/>
<keyword evidence="8" id="KW-0636">Prenylation</keyword>
<protein>
    <recommendedName>
        <fullName evidence="2">protein-tyrosine-phosphatase</fullName>
        <ecNumber evidence="2">3.1.3.48</ecNumber>
    </recommendedName>
</protein>
<dbReference type="CDD" id="cd14500">
    <property type="entry name" value="PTP-IVa"/>
    <property type="match status" value="1"/>
</dbReference>
<dbReference type="SUPFAM" id="SSF52799">
    <property type="entry name" value="(Phosphotyrosine protein) phosphatases II"/>
    <property type="match status" value="1"/>
</dbReference>
<dbReference type="GO" id="GO:0005737">
    <property type="term" value="C:cytoplasm"/>
    <property type="evidence" value="ECO:0007669"/>
    <property type="project" value="UniProtKB-ARBA"/>
</dbReference>
<evidence type="ECO:0000259" key="11">
    <source>
        <dbReference type="PROSITE" id="PS50054"/>
    </source>
</evidence>
<dbReference type="PROSITE" id="PS50056">
    <property type="entry name" value="TYR_PHOSPHATASE_2"/>
    <property type="match status" value="1"/>
</dbReference>
<evidence type="ECO:0000256" key="3">
    <source>
        <dbReference type="ARBA" id="ARBA00022481"/>
    </source>
</evidence>
<reference evidence="14" key="1">
    <citation type="journal article" date="2023" name="Commun. Biol.">
        <title>Genome analysis of Parmales, the sister group of diatoms, reveals the evolutionary specialization of diatoms from phago-mixotrophs to photoautotrophs.</title>
        <authorList>
            <person name="Ban H."/>
            <person name="Sato S."/>
            <person name="Yoshikawa S."/>
            <person name="Yamada K."/>
            <person name="Nakamura Y."/>
            <person name="Ichinomiya M."/>
            <person name="Sato N."/>
            <person name="Blanc-Mathieu R."/>
            <person name="Endo H."/>
            <person name="Kuwata A."/>
            <person name="Ogata H."/>
        </authorList>
    </citation>
    <scope>NUCLEOTIDE SEQUENCE [LARGE SCALE GENOMIC DNA]</scope>
</reference>
<organism evidence="13 14">
    <name type="scientific">Triparma columacea</name>
    <dbReference type="NCBI Taxonomy" id="722753"/>
    <lineage>
        <taxon>Eukaryota</taxon>
        <taxon>Sar</taxon>
        <taxon>Stramenopiles</taxon>
        <taxon>Ochrophyta</taxon>
        <taxon>Bolidophyceae</taxon>
        <taxon>Parmales</taxon>
        <taxon>Triparmaceae</taxon>
        <taxon>Triparma</taxon>
    </lineage>
</organism>
<keyword evidence="6" id="KW-1015">Disulfide bond</keyword>
<evidence type="ECO:0000256" key="7">
    <source>
        <dbReference type="ARBA" id="ARBA00023288"/>
    </source>
</evidence>
<feature type="region of interest" description="Disordered" evidence="10">
    <location>
        <begin position="1"/>
        <end position="27"/>
    </location>
</feature>
<dbReference type="AlphaFoldDB" id="A0A9W7G0B0"/>
<dbReference type="PANTHER" id="PTHR23339">
    <property type="entry name" value="TYROSINE SPECIFIC PROTEIN PHOSPHATASE AND DUAL SPECIFICITY PROTEIN PHOSPHATASE"/>
    <property type="match status" value="1"/>
</dbReference>
<keyword evidence="4" id="KW-0378">Hydrolase</keyword>
<dbReference type="EC" id="3.1.3.48" evidence="2"/>
<dbReference type="PROSITE" id="PS50054">
    <property type="entry name" value="TYR_PHOSPHATASE_DUAL"/>
    <property type="match status" value="1"/>
</dbReference>
<evidence type="ECO:0000256" key="4">
    <source>
        <dbReference type="ARBA" id="ARBA00022801"/>
    </source>
</evidence>
<comment type="similarity">
    <text evidence="1">Belongs to the protein-tyrosine phosphatase family.</text>
</comment>
<sequence>MASEEKPLKASEVEVKVGGESGSQPVQVKPITAQPTSARIGSKPTLISRGNMKFLIMDAPRSANLYLYLKEMKRNNVTSCVRVCEPTYESGDLENAGINLHEMAYDDGTSPPPSVINSWLDLVEDTFIKKRVGDPTIAVHCVAGLGRAPVLVAIALIEFADLDPVMAVDFIRKARRGAINNRQLNYLEGYKSQRGGIGCAACTIS</sequence>
<proteinExistence type="inferred from homology"/>
<feature type="domain" description="Tyrosine-protein phosphatase" evidence="11">
    <location>
        <begin position="46"/>
        <end position="199"/>
    </location>
</feature>
<keyword evidence="5" id="KW-0904">Protein phosphatase</keyword>
<dbReference type="EMBL" id="BRYA01000645">
    <property type="protein sequence ID" value="GMI27516.1"/>
    <property type="molecule type" value="Genomic_DNA"/>
</dbReference>
<evidence type="ECO:0000256" key="5">
    <source>
        <dbReference type="ARBA" id="ARBA00022912"/>
    </source>
</evidence>
<comment type="catalytic activity">
    <reaction evidence="9">
        <text>O-phospho-L-tyrosyl-[protein] + H2O = L-tyrosyl-[protein] + phosphate</text>
        <dbReference type="Rhea" id="RHEA:10684"/>
        <dbReference type="Rhea" id="RHEA-COMP:10136"/>
        <dbReference type="Rhea" id="RHEA-COMP:20101"/>
        <dbReference type="ChEBI" id="CHEBI:15377"/>
        <dbReference type="ChEBI" id="CHEBI:43474"/>
        <dbReference type="ChEBI" id="CHEBI:46858"/>
        <dbReference type="ChEBI" id="CHEBI:61978"/>
        <dbReference type="EC" id="3.1.3.48"/>
    </reaction>
</comment>
<evidence type="ECO:0000256" key="10">
    <source>
        <dbReference type="SAM" id="MobiDB-lite"/>
    </source>
</evidence>
<accession>A0A9W7G0B0</accession>
<feature type="domain" description="Tyrosine specific protein phosphatases" evidence="12">
    <location>
        <begin position="117"/>
        <end position="186"/>
    </location>
</feature>
<keyword evidence="14" id="KW-1185">Reference proteome</keyword>
<dbReference type="InterPro" id="IPR050561">
    <property type="entry name" value="PTP"/>
</dbReference>
<keyword evidence="3" id="KW-0488">Methylation</keyword>
<dbReference type="InterPro" id="IPR029021">
    <property type="entry name" value="Prot-tyrosine_phosphatase-like"/>
</dbReference>
<evidence type="ECO:0000259" key="12">
    <source>
        <dbReference type="PROSITE" id="PS50056"/>
    </source>
</evidence>
<evidence type="ECO:0000256" key="1">
    <source>
        <dbReference type="ARBA" id="ARBA00009580"/>
    </source>
</evidence>
<feature type="compositionally biased region" description="Basic and acidic residues" evidence="10">
    <location>
        <begin position="1"/>
        <end position="17"/>
    </location>
</feature>
<comment type="caution">
    <text evidence="13">The sequence shown here is derived from an EMBL/GenBank/DDBJ whole genome shotgun (WGS) entry which is preliminary data.</text>
</comment>
<keyword evidence="7" id="KW-0449">Lipoprotein</keyword>
<dbReference type="GO" id="GO:0004725">
    <property type="term" value="F:protein tyrosine phosphatase activity"/>
    <property type="evidence" value="ECO:0007669"/>
    <property type="project" value="UniProtKB-EC"/>
</dbReference>
<name>A0A9W7G0B0_9STRA</name>
<dbReference type="InterPro" id="IPR000387">
    <property type="entry name" value="Tyr_Pase_dom"/>
</dbReference>
<gene>
    <name evidence="13" type="ORF">TrCOL_g2305</name>
</gene>
<evidence type="ECO:0000256" key="2">
    <source>
        <dbReference type="ARBA" id="ARBA00013064"/>
    </source>
</evidence>
<dbReference type="InterPro" id="IPR020422">
    <property type="entry name" value="TYR_PHOSPHATASE_DUAL_dom"/>
</dbReference>
<evidence type="ECO:0000256" key="9">
    <source>
        <dbReference type="ARBA" id="ARBA00051722"/>
    </source>
</evidence>
<dbReference type="Gene3D" id="3.90.190.10">
    <property type="entry name" value="Protein tyrosine phosphatase superfamily"/>
    <property type="match status" value="1"/>
</dbReference>
<dbReference type="FunFam" id="3.90.190.10:FF:000086">
    <property type="entry name" value="Protein tyrosine phosphatase-like protein"/>
    <property type="match status" value="1"/>
</dbReference>
<dbReference type="Pfam" id="PF22785">
    <property type="entry name" value="Tc-R-P"/>
    <property type="match status" value="1"/>
</dbReference>
<dbReference type="Proteomes" id="UP001165065">
    <property type="component" value="Unassembled WGS sequence"/>
</dbReference>